<name>A0A418W492_9PROT</name>
<dbReference type="Proteomes" id="UP000283458">
    <property type="component" value="Unassembled WGS sequence"/>
</dbReference>
<evidence type="ECO:0000313" key="1">
    <source>
        <dbReference type="EMBL" id="RJF84853.1"/>
    </source>
</evidence>
<proteinExistence type="predicted"/>
<reference evidence="1 2" key="1">
    <citation type="submission" date="2018-09" db="EMBL/GenBank/DDBJ databases">
        <authorList>
            <person name="Zhu H."/>
        </authorList>
    </citation>
    <scope>NUCLEOTIDE SEQUENCE [LARGE SCALE GENOMIC DNA]</scope>
    <source>
        <strain evidence="1 2">K2W22B-5</strain>
    </source>
</reference>
<gene>
    <name evidence="1" type="ORF">D3877_10265</name>
</gene>
<accession>A0A418W492</accession>
<evidence type="ECO:0000313" key="2">
    <source>
        <dbReference type="Proteomes" id="UP000283458"/>
    </source>
</evidence>
<sequence length="78" mass="8338">MTITLSIDLYDDGAVPVLLVAGLPGYDGQVAFLIDGLSVRTLRPTRGLPARLPERPMGRGLPSLADILRQAAQPEGQR</sequence>
<organism evidence="1 2">
    <name type="scientific">Azospirillum cavernae</name>
    <dbReference type="NCBI Taxonomy" id="2320860"/>
    <lineage>
        <taxon>Bacteria</taxon>
        <taxon>Pseudomonadati</taxon>
        <taxon>Pseudomonadota</taxon>
        <taxon>Alphaproteobacteria</taxon>
        <taxon>Rhodospirillales</taxon>
        <taxon>Azospirillaceae</taxon>
        <taxon>Azospirillum</taxon>
    </lineage>
</organism>
<comment type="caution">
    <text evidence="1">The sequence shown here is derived from an EMBL/GenBank/DDBJ whole genome shotgun (WGS) entry which is preliminary data.</text>
</comment>
<dbReference type="RefSeq" id="WP_119830486.1">
    <property type="nucleotide sequence ID" value="NZ_QYUL01000001.1"/>
</dbReference>
<dbReference type="AlphaFoldDB" id="A0A418W492"/>
<dbReference type="EMBL" id="QYUL01000001">
    <property type="protein sequence ID" value="RJF84853.1"/>
    <property type="molecule type" value="Genomic_DNA"/>
</dbReference>
<keyword evidence="2" id="KW-1185">Reference proteome</keyword>
<dbReference type="OrthoDB" id="7307899at2"/>
<protein>
    <submittedName>
        <fullName evidence="1">Uncharacterized protein</fullName>
    </submittedName>
</protein>